<dbReference type="CDD" id="cd07185">
    <property type="entry name" value="OmpA_C-like"/>
    <property type="match status" value="1"/>
</dbReference>
<protein>
    <recommendedName>
        <fullName evidence="2">OmpA-like domain-containing protein</fullName>
    </recommendedName>
</protein>
<comment type="caution">
    <text evidence="3">The sequence shown here is derived from an EMBL/GenBank/DDBJ whole genome shotgun (WGS) entry which is preliminary data.</text>
</comment>
<evidence type="ECO:0000313" key="3">
    <source>
        <dbReference type="EMBL" id="KOH45268.1"/>
    </source>
</evidence>
<dbReference type="PANTHER" id="PTHR30329:SF21">
    <property type="entry name" value="LIPOPROTEIN YIAD-RELATED"/>
    <property type="match status" value="1"/>
</dbReference>
<dbReference type="InterPro" id="IPR011659">
    <property type="entry name" value="WD40"/>
</dbReference>
<keyword evidence="4" id="KW-1185">Reference proteome</keyword>
<dbReference type="InterPro" id="IPR008969">
    <property type="entry name" value="CarboxyPept-like_regulatory"/>
</dbReference>
<dbReference type="InterPro" id="IPR036737">
    <property type="entry name" value="OmpA-like_sf"/>
</dbReference>
<dbReference type="GO" id="GO:0016020">
    <property type="term" value="C:membrane"/>
    <property type="evidence" value="ECO:0007669"/>
    <property type="project" value="UniProtKB-UniRule"/>
</dbReference>
<gene>
    <name evidence="3" type="ORF">NC99_18760</name>
</gene>
<dbReference type="SUPFAM" id="SSF48452">
    <property type="entry name" value="TPR-like"/>
    <property type="match status" value="1"/>
</dbReference>
<evidence type="ECO:0000259" key="2">
    <source>
        <dbReference type="PROSITE" id="PS51123"/>
    </source>
</evidence>
<dbReference type="Gene3D" id="1.25.40.10">
    <property type="entry name" value="Tetratricopeptide repeat domain"/>
    <property type="match status" value="1"/>
</dbReference>
<dbReference type="PANTHER" id="PTHR30329">
    <property type="entry name" value="STATOR ELEMENT OF FLAGELLAR MOTOR COMPLEX"/>
    <property type="match status" value="1"/>
</dbReference>
<name>A0A0L8VA97_9BACT</name>
<organism evidence="3 4">
    <name type="scientific">Sunxiuqinia dokdonensis</name>
    <dbReference type="NCBI Taxonomy" id="1409788"/>
    <lineage>
        <taxon>Bacteria</taxon>
        <taxon>Pseudomonadati</taxon>
        <taxon>Bacteroidota</taxon>
        <taxon>Bacteroidia</taxon>
        <taxon>Marinilabiliales</taxon>
        <taxon>Prolixibacteraceae</taxon>
        <taxon>Sunxiuqinia</taxon>
    </lineage>
</organism>
<evidence type="ECO:0000313" key="4">
    <source>
        <dbReference type="Proteomes" id="UP000036958"/>
    </source>
</evidence>
<dbReference type="InterPro" id="IPR006665">
    <property type="entry name" value="OmpA-like"/>
</dbReference>
<reference evidence="4" key="1">
    <citation type="submission" date="2015-07" db="EMBL/GenBank/DDBJ databases">
        <title>Genome sequencing of Sunxiuqinia dokdonensis strain SK.</title>
        <authorList>
            <person name="Ahn S."/>
            <person name="Kim B.-C."/>
        </authorList>
    </citation>
    <scope>NUCLEOTIDE SEQUENCE [LARGE SCALE GENOMIC DNA]</scope>
    <source>
        <strain evidence="4">SK</strain>
    </source>
</reference>
<dbReference type="SUPFAM" id="SSF103088">
    <property type="entry name" value="OmpA-like"/>
    <property type="match status" value="1"/>
</dbReference>
<dbReference type="Pfam" id="PF00691">
    <property type="entry name" value="OmpA"/>
    <property type="match status" value="1"/>
</dbReference>
<dbReference type="Pfam" id="PF07676">
    <property type="entry name" value="PD40"/>
    <property type="match status" value="1"/>
</dbReference>
<dbReference type="STRING" id="1409788.NC99_18760"/>
<dbReference type="EMBL" id="LGIA01000146">
    <property type="protein sequence ID" value="KOH45268.1"/>
    <property type="molecule type" value="Genomic_DNA"/>
</dbReference>
<dbReference type="SUPFAM" id="SSF49464">
    <property type="entry name" value="Carboxypeptidase regulatory domain-like"/>
    <property type="match status" value="1"/>
</dbReference>
<dbReference type="AlphaFoldDB" id="A0A0L8VA97"/>
<accession>A0A0L8VA97</accession>
<dbReference type="InterPro" id="IPR050330">
    <property type="entry name" value="Bact_OuterMem_StrucFunc"/>
</dbReference>
<evidence type="ECO:0000256" key="1">
    <source>
        <dbReference type="PROSITE-ProRule" id="PRU00473"/>
    </source>
</evidence>
<dbReference type="RefSeq" id="WP_053182301.1">
    <property type="nucleotide sequence ID" value="NZ_LGIA01000146.1"/>
</dbReference>
<dbReference type="PROSITE" id="PS51123">
    <property type="entry name" value="OMPA_2"/>
    <property type="match status" value="1"/>
</dbReference>
<keyword evidence="1" id="KW-0472">Membrane</keyword>
<dbReference type="PATRIC" id="fig|1409788.3.peg.1945"/>
<dbReference type="InterPro" id="IPR011990">
    <property type="entry name" value="TPR-like_helical_dom_sf"/>
</dbReference>
<sequence length="670" mass="75891">MRRATGKIFLIFIFTFLLHSLADAQKVTIRMADKSFDNFAFMEAIGLYEFAYGKDSANAYVIRRLADANRHIGNTEAMEKWLELLISKGDAQPDDLFNYSQALKSNGKYPDAEKWLNSYAELRPDDSRVNAQSSLLEYIQLLHHNPDRYKVRPVSLNTNGSELGVTFYRKKLVFSSTKLTNGTPSPKYKWNELPYFSLFIGDQAPNGDIINTKQFAPKLQTSYHDGPVAFDPKNDRVYITRNNVGKNGSAARGSQGEINLKILFGGKEKDEWEYRGEFSYNSDDYSTGHPSIDTTGQVMYFASDMPGGYGGTDIYYSIFNQGYWTTPVNLGPKINTSENEMFPFISYDGTLYFSSNGHPGLGGLDIYSAIPEDGLFNQVENMGYPLNSPKDDFSFVLDETGTAGYFSSNRNGGRGNDDIYFVRLTHVPVFIRGVANDFVTGKPLAGATISLVNEFADTLSTQITKRTGEFEFEVHKGQNYFIHAIKAFYLGNDTLVPTKKLRAGDETFVQLLLEMEEAIDDGSPEPLYMEEENGEPLQVHEIRDVDFYVGDWVVNSEVAHTINELIQYLIQFPDMEIRIETHTDSRGDDEKNLLLSKQRAKAIFDYICWKGIDPLRVAYEGYGETRLLNKCDDGVDCPESEYQANNRNIVKVVKKGEYKGKRTIRNTFYF</sequence>
<proteinExistence type="predicted"/>
<dbReference type="OrthoDB" id="1488841at2"/>
<dbReference type="Proteomes" id="UP000036958">
    <property type="component" value="Unassembled WGS sequence"/>
</dbReference>
<feature type="domain" description="OmpA-like" evidence="2">
    <location>
        <begin position="534"/>
        <end position="657"/>
    </location>
</feature>
<dbReference type="Gene3D" id="3.30.1330.60">
    <property type="entry name" value="OmpA-like domain"/>
    <property type="match status" value="1"/>
</dbReference>